<dbReference type="OrthoDB" id="1816738at2"/>
<accession>A0A1M7JM71</accession>
<dbReference type="InterPro" id="IPR016134">
    <property type="entry name" value="Dockerin_dom"/>
</dbReference>
<dbReference type="Gene3D" id="2.60.120.180">
    <property type="match status" value="1"/>
</dbReference>
<gene>
    <name evidence="3" type="ORF">SAMN04487860_10683</name>
</gene>
<evidence type="ECO:0000313" key="3">
    <source>
        <dbReference type="EMBL" id="SHM53853.1"/>
    </source>
</evidence>
<dbReference type="RefSeq" id="WP_072950482.1">
    <property type="nucleotide sequence ID" value="NZ_FRCT01000006.1"/>
</dbReference>
<dbReference type="EMBL" id="FRCT01000006">
    <property type="protein sequence ID" value="SHM53853.1"/>
    <property type="molecule type" value="Genomic_DNA"/>
</dbReference>
<dbReference type="Gene3D" id="1.10.1330.10">
    <property type="entry name" value="Dockerin domain"/>
    <property type="match status" value="1"/>
</dbReference>
<dbReference type="PROSITE" id="PS51766">
    <property type="entry name" value="DOCKERIN"/>
    <property type="match status" value="1"/>
</dbReference>
<name>A0A1M7JM71_RUMFL</name>
<protein>
    <recommendedName>
        <fullName evidence="2">Dockerin domain-containing protein</fullName>
    </recommendedName>
</protein>
<feature type="signal peptide" evidence="1">
    <location>
        <begin position="1"/>
        <end position="23"/>
    </location>
</feature>
<feature type="domain" description="Dockerin" evidence="2">
    <location>
        <begin position="431"/>
        <end position="500"/>
    </location>
</feature>
<dbReference type="GO" id="GO:0000272">
    <property type="term" value="P:polysaccharide catabolic process"/>
    <property type="evidence" value="ECO:0007669"/>
    <property type="project" value="InterPro"/>
</dbReference>
<evidence type="ECO:0000256" key="1">
    <source>
        <dbReference type="SAM" id="SignalP"/>
    </source>
</evidence>
<sequence length="501" mass="56478">MNIKKTLAVLSASLMTFSYVSSTAVCSSASLISDLVDKLNNDVFEYGNTLEAADGFTYAKISFSSPDSTLEFKNVAESDITKDILRNYAGTIEISGEKYHFVRQKALQNYSNQLSELDNNYTVYRVCPEGTDTDENSIFPLYELIEGAQHFGFVSGKMTNVKFDENEYKCSCDVSALKLSDKTAEYDVYSDISKRLTGYILMDGYDFYTPEYNAAYGNEMIARPNGGFSITSKDNRILNIQNYVDSYAELNLTRSAIYDLNAKNDISIDYKINDSLEGKYGMVYTITTESSSDKRINYRIAEKISGMDIEEFFKSYEQSLGIGNHYEFKSYDLVNSYTANGHKYDLYKGNYHFYGEFQSYDETCYLAVRKDTADAKSYENSIDVYEHISRIADIPAENKVISVELSFHNCGALGKVDVTKNDIKLFENVIPEVIAGDFNNDRQVDSMDIVSARYAIISKLDNENAEATAQMDLNKNGNFDVADLVLLQSFVLGKIKTFPQA</sequence>
<dbReference type="InterPro" id="IPR002105">
    <property type="entry name" value="Dockerin_1_rpt"/>
</dbReference>
<dbReference type="CDD" id="cd14256">
    <property type="entry name" value="Dockerin_I"/>
    <property type="match status" value="1"/>
</dbReference>
<dbReference type="SUPFAM" id="SSF63446">
    <property type="entry name" value="Type I dockerin domain"/>
    <property type="match status" value="1"/>
</dbReference>
<keyword evidence="1" id="KW-0732">Signal</keyword>
<dbReference type="InterPro" id="IPR036439">
    <property type="entry name" value="Dockerin_dom_sf"/>
</dbReference>
<dbReference type="InterPro" id="IPR013319">
    <property type="entry name" value="GH11/12"/>
</dbReference>
<proteinExistence type="predicted"/>
<dbReference type="AlphaFoldDB" id="A0A1M7JM71"/>
<evidence type="ECO:0000313" key="4">
    <source>
        <dbReference type="Proteomes" id="UP000184394"/>
    </source>
</evidence>
<evidence type="ECO:0000259" key="2">
    <source>
        <dbReference type="PROSITE" id="PS51766"/>
    </source>
</evidence>
<feature type="chain" id="PRO_5039625293" description="Dockerin domain-containing protein" evidence="1">
    <location>
        <begin position="24"/>
        <end position="501"/>
    </location>
</feature>
<organism evidence="3 4">
    <name type="scientific">Ruminococcus flavefaciens</name>
    <dbReference type="NCBI Taxonomy" id="1265"/>
    <lineage>
        <taxon>Bacteria</taxon>
        <taxon>Bacillati</taxon>
        <taxon>Bacillota</taxon>
        <taxon>Clostridia</taxon>
        <taxon>Eubacteriales</taxon>
        <taxon>Oscillospiraceae</taxon>
        <taxon>Ruminococcus</taxon>
    </lineage>
</organism>
<dbReference type="Proteomes" id="UP000184394">
    <property type="component" value="Unassembled WGS sequence"/>
</dbReference>
<reference evidence="3 4" key="1">
    <citation type="submission" date="2016-11" db="EMBL/GenBank/DDBJ databases">
        <authorList>
            <person name="Jaros S."/>
            <person name="Januszkiewicz K."/>
            <person name="Wedrychowicz H."/>
        </authorList>
    </citation>
    <scope>NUCLEOTIDE SEQUENCE [LARGE SCALE GENOMIC DNA]</scope>
    <source>
        <strain evidence="3 4">Y1</strain>
    </source>
</reference>
<dbReference type="GO" id="GO:0004553">
    <property type="term" value="F:hydrolase activity, hydrolyzing O-glycosyl compounds"/>
    <property type="evidence" value="ECO:0007669"/>
    <property type="project" value="InterPro"/>
</dbReference>
<dbReference type="Pfam" id="PF00404">
    <property type="entry name" value="Dockerin_1"/>
    <property type="match status" value="1"/>
</dbReference>